<dbReference type="PANTHER" id="PTHR11956">
    <property type="entry name" value="ARGINYL-TRNA SYNTHETASE"/>
    <property type="match status" value="1"/>
</dbReference>
<dbReference type="EMBL" id="JXXN02005508">
    <property type="protein sequence ID" value="THD19852.1"/>
    <property type="molecule type" value="Genomic_DNA"/>
</dbReference>
<dbReference type="PRINTS" id="PR01038">
    <property type="entry name" value="TRNASYNTHARG"/>
</dbReference>
<keyword evidence="3 6" id="KW-0067">ATP-binding</keyword>
<name>A0A4E0RSQ1_FASHE</name>
<dbReference type="SUPFAM" id="SSF52374">
    <property type="entry name" value="Nucleotidylyl transferase"/>
    <property type="match status" value="1"/>
</dbReference>
<evidence type="ECO:0000313" key="9">
    <source>
        <dbReference type="Proteomes" id="UP000230066"/>
    </source>
</evidence>
<dbReference type="InterPro" id="IPR035684">
    <property type="entry name" value="ArgRS_core"/>
</dbReference>
<dbReference type="InterPro" id="IPR005148">
    <property type="entry name" value="Arg-tRNA-synth_N"/>
</dbReference>
<dbReference type="GO" id="GO:0004814">
    <property type="term" value="F:arginine-tRNA ligase activity"/>
    <property type="evidence" value="ECO:0007669"/>
    <property type="project" value="InterPro"/>
</dbReference>
<dbReference type="GO" id="GO:0005524">
    <property type="term" value="F:ATP binding"/>
    <property type="evidence" value="ECO:0007669"/>
    <property type="project" value="UniProtKB-KW"/>
</dbReference>
<evidence type="ECO:0000256" key="1">
    <source>
        <dbReference type="ARBA" id="ARBA00022598"/>
    </source>
</evidence>
<reference evidence="8" key="1">
    <citation type="submission" date="2019-03" db="EMBL/GenBank/DDBJ databases">
        <title>Improved annotation for the trematode Fasciola hepatica.</title>
        <authorList>
            <person name="Choi Y.-J."/>
            <person name="Martin J."/>
            <person name="Mitreva M."/>
        </authorList>
    </citation>
    <scope>NUCLEOTIDE SEQUENCE [LARGE SCALE GENOMIC DNA]</scope>
</reference>
<keyword evidence="6" id="KW-0648">Protein biosynthesis</keyword>
<keyword evidence="1 6" id="KW-0436">Ligase</keyword>
<dbReference type="Pfam" id="PF03485">
    <property type="entry name" value="Arg_tRNA_synt_N"/>
    <property type="match status" value="1"/>
</dbReference>
<evidence type="ECO:0000256" key="3">
    <source>
        <dbReference type="ARBA" id="ARBA00022840"/>
    </source>
</evidence>
<evidence type="ECO:0000256" key="4">
    <source>
        <dbReference type="ARBA" id="ARBA00023146"/>
    </source>
</evidence>
<dbReference type="Gene3D" id="3.30.1360.70">
    <property type="entry name" value="Arginyl tRNA synthetase N-terminal domain"/>
    <property type="match status" value="2"/>
</dbReference>
<dbReference type="Gene3D" id="3.40.50.620">
    <property type="entry name" value="HUPs"/>
    <property type="match status" value="1"/>
</dbReference>
<comment type="caution">
    <text evidence="8">The sequence shown here is derived from an EMBL/GenBank/DDBJ whole genome shotgun (WGS) entry which is preliminary data.</text>
</comment>
<dbReference type="InterPro" id="IPR001412">
    <property type="entry name" value="aa-tRNA-synth_I_CS"/>
</dbReference>
<dbReference type="AlphaFoldDB" id="A0A4E0RSQ1"/>
<accession>A0A4E0RSQ1</accession>
<gene>
    <name evidence="8" type="ORF">D915_009397</name>
</gene>
<evidence type="ECO:0000313" key="8">
    <source>
        <dbReference type="EMBL" id="THD19852.1"/>
    </source>
</evidence>
<dbReference type="GO" id="GO:0006420">
    <property type="term" value="P:arginyl-tRNA aminoacylation"/>
    <property type="evidence" value="ECO:0007669"/>
    <property type="project" value="InterPro"/>
</dbReference>
<evidence type="ECO:0000256" key="2">
    <source>
        <dbReference type="ARBA" id="ARBA00022741"/>
    </source>
</evidence>
<sequence length="350" mass="39538">MPSQGMLNRTEMDMSKAVGHLEQDLDELLGSPKFAQIKHLLDRQAALRYRIDYLDKVNRDLTELEKQHSISIQAAIEAILDLAIKNAFESHTGHEVQLNVPTKEAFGDFQCNSAMKLSKMEVAGPGFINIWISKAFITQEVSKILRMNVQPPRLPRKYSVIVDMSSPNIAKEMHVGHLRSTIIGESVARLLSFLGHRVLKLNHIGDWGTQFGMLIAHLHDVYPDSLSVPPIDDLQSLYKASKLRFDAEEDFKTRAYNCVVKLQSHDPAYVRTWEQICEVSRRGKSQLAAATTTWKLVHCLVANTILMHSHSLLLPPSCSAHPLLPSSLKHRITSSCRPSQRFYLVLINVF</sequence>
<protein>
    <recommendedName>
        <fullName evidence="5">Arginyl-tRNA synthetase</fullName>
    </recommendedName>
</protein>
<dbReference type="SUPFAM" id="SSF55190">
    <property type="entry name" value="Arginyl-tRNA synthetase (ArgRS), N-terminal 'additional' domain"/>
    <property type="match status" value="1"/>
</dbReference>
<feature type="domain" description="Arginyl tRNA synthetase N-terminal" evidence="7">
    <location>
        <begin position="74"/>
        <end position="132"/>
    </location>
</feature>
<evidence type="ECO:0000256" key="6">
    <source>
        <dbReference type="RuleBase" id="RU363038"/>
    </source>
</evidence>
<keyword evidence="4 6" id="KW-0030">Aminoacyl-tRNA synthetase</keyword>
<dbReference type="Proteomes" id="UP000230066">
    <property type="component" value="Unassembled WGS sequence"/>
</dbReference>
<organism evidence="8 9">
    <name type="scientific">Fasciola hepatica</name>
    <name type="common">Liver fluke</name>
    <dbReference type="NCBI Taxonomy" id="6192"/>
    <lineage>
        <taxon>Eukaryota</taxon>
        <taxon>Metazoa</taxon>
        <taxon>Spiralia</taxon>
        <taxon>Lophotrochozoa</taxon>
        <taxon>Platyhelminthes</taxon>
        <taxon>Trematoda</taxon>
        <taxon>Digenea</taxon>
        <taxon>Plagiorchiida</taxon>
        <taxon>Echinostomata</taxon>
        <taxon>Echinostomatoidea</taxon>
        <taxon>Fasciolidae</taxon>
        <taxon>Fasciola</taxon>
    </lineage>
</organism>
<dbReference type="GO" id="GO:0005737">
    <property type="term" value="C:cytoplasm"/>
    <property type="evidence" value="ECO:0007669"/>
    <property type="project" value="InterPro"/>
</dbReference>
<dbReference type="InterPro" id="IPR001278">
    <property type="entry name" value="Arg-tRNA-ligase"/>
</dbReference>
<keyword evidence="9" id="KW-1185">Reference proteome</keyword>
<dbReference type="PROSITE" id="PS00178">
    <property type="entry name" value="AA_TRNA_LIGASE_I"/>
    <property type="match status" value="1"/>
</dbReference>
<dbReference type="SMART" id="SM01016">
    <property type="entry name" value="Arg_tRNA_synt_N"/>
    <property type="match status" value="1"/>
</dbReference>
<dbReference type="InterPro" id="IPR014729">
    <property type="entry name" value="Rossmann-like_a/b/a_fold"/>
</dbReference>
<dbReference type="Pfam" id="PF00750">
    <property type="entry name" value="tRNA-synt_1d"/>
    <property type="match status" value="1"/>
</dbReference>
<comment type="similarity">
    <text evidence="6">Belongs to the class-I aminoacyl-tRNA synthetase family.</text>
</comment>
<keyword evidence="2 6" id="KW-0547">Nucleotide-binding</keyword>
<dbReference type="InterPro" id="IPR036695">
    <property type="entry name" value="Arg-tRNA-synth_N_sf"/>
</dbReference>
<dbReference type="PANTHER" id="PTHR11956:SF5">
    <property type="entry name" value="ARGININE--TRNA LIGASE, CYTOPLASMIC"/>
    <property type="match status" value="1"/>
</dbReference>
<evidence type="ECO:0000256" key="5">
    <source>
        <dbReference type="ARBA" id="ARBA00033033"/>
    </source>
</evidence>
<evidence type="ECO:0000259" key="7">
    <source>
        <dbReference type="SMART" id="SM01016"/>
    </source>
</evidence>
<proteinExistence type="inferred from homology"/>